<dbReference type="EMBL" id="KN835206">
    <property type="protein sequence ID" value="KIK43705.1"/>
    <property type="molecule type" value="Genomic_DNA"/>
</dbReference>
<dbReference type="OrthoDB" id="2685962at2759"/>
<sequence>MTTAFTTLLSQEEICQKVQEMVEYQNLKKDAQHYLDPHRHPHEHGRLISNIFSQRTEACF</sequence>
<reference evidence="2" key="2">
    <citation type="submission" date="2015-01" db="EMBL/GenBank/DDBJ databases">
        <title>Evolutionary Origins and Diversification of the Mycorrhizal Mutualists.</title>
        <authorList>
            <consortium name="DOE Joint Genome Institute"/>
            <consortium name="Mycorrhizal Genomics Consortium"/>
            <person name="Kohler A."/>
            <person name="Kuo A."/>
            <person name="Nagy L.G."/>
            <person name="Floudas D."/>
            <person name="Copeland A."/>
            <person name="Barry K.W."/>
            <person name="Cichocki N."/>
            <person name="Veneault-Fourrey C."/>
            <person name="LaButti K."/>
            <person name="Lindquist E.A."/>
            <person name="Lipzen A."/>
            <person name="Lundell T."/>
            <person name="Morin E."/>
            <person name="Murat C."/>
            <person name="Riley R."/>
            <person name="Ohm R."/>
            <person name="Sun H."/>
            <person name="Tunlid A."/>
            <person name="Henrissat B."/>
            <person name="Grigoriev I.V."/>
            <person name="Hibbett D.S."/>
            <person name="Martin F."/>
        </authorList>
    </citation>
    <scope>NUCLEOTIDE SEQUENCE [LARGE SCALE GENOMIC DNA]</scope>
    <source>
        <strain evidence="2">UH-Slu-Lm8-n1</strain>
    </source>
</reference>
<dbReference type="Proteomes" id="UP000054485">
    <property type="component" value="Unassembled WGS sequence"/>
</dbReference>
<protein>
    <submittedName>
        <fullName evidence="1">Uncharacterized protein</fullName>
    </submittedName>
</protein>
<dbReference type="HOGENOM" id="CLU_2943387_0_0_1"/>
<name>A0A0D0A193_9AGAM</name>
<reference evidence="1 2" key="1">
    <citation type="submission" date="2014-04" db="EMBL/GenBank/DDBJ databases">
        <authorList>
            <consortium name="DOE Joint Genome Institute"/>
            <person name="Kuo A."/>
            <person name="Ruytinx J."/>
            <person name="Rineau F."/>
            <person name="Colpaert J."/>
            <person name="Kohler A."/>
            <person name="Nagy L.G."/>
            <person name="Floudas D."/>
            <person name="Copeland A."/>
            <person name="Barry K.W."/>
            <person name="Cichocki N."/>
            <person name="Veneault-Fourrey C."/>
            <person name="LaButti K."/>
            <person name="Lindquist E.A."/>
            <person name="Lipzen A."/>
            <person name="Lundell T."/>
            <person name="Morin E."/>
            <person name="Murat C."/>
            <person name="Sun H."/>
            <person name="Tunlid A."/>
            <person name="Henrissat B."/>
            <person name="Grigoriev I.V."/>
            <person name="Hibbett D.S."/>
            <person name="Martin F."/>
            <person name="Nordberg H.P."/>
            <person name="Cantor M.N."/>
            <person name="Hua S.X."/>
        </authorList>
    </citation>
    <scope>NUCLEOTIDE SEQUENCE [LARGE SCALE GENOMIC DNA]</scope>
    <source>
        <strain evidence="1 2">UH-Slu-Lm8-n1</strain>
    </source>
</reference>
<proteinExistence type="predicted"/>
<keyword evidence="2" id="KW-1185">Reference proteome</keyword>
<gene>
    <name evidence="1" type="ORF">CY34DRAFT_803544</name>
</gene>
<organism evidence="1 2">
    <name type="scientific">Suillus luteus UH-Slu-Lm8-n1</name>
    <dbReference type="NCBI Taxonomy" id="930992"/>
    <lineage>
        <taxon>Eukaryota</taxon>
        <taxon>Fungi</taxon>
        <taxon>Dikarya</taxon>
        <taxon>Basidiomycota</taxon>
        <taxon>Agaricomycotina</taxon>
        <taxon>Agaricomycetes</taxon>
        <taxon>Agaricomycetidae</taxon>
        <taxon>Boletales</taxon>
        <taxon>Suillineae</taxon>
        <taxon>Suillaceae</taxon>
        <taxon>Suillus</taxon>
    </lineage>
</organism>
<evidence type="ECO:0000313" key="2">
    <source>
        <dbReference type="Proteomes" id="UP000054485"/>
    </source>
</evidence>
<dbReference type="AlphaFoldDB" id="A0A0D0A193"/>
<evidence type="ECO:0000313" key="1">
    <source>
        <dbReference type="EMBL" id="KIK43705.1"/>
    </source>
</evidence>
<accession>A0A0D0A193</accession>
<dbReference type="InParanoid" id="A0A0D0A193"/>